<protein>
    <submittedName>
        <fullName evidence="1">Uncharacterized protein</fullName>
    </submittedName>
</protein>
<reference evidence="1 2" key="1">
    <citation type="journal article" date="2018" name="Nat. Ecol. Evol.">
        <title>Shark genomes provide insights into elasmobranch evolution and the origin of vertebrates.</title>
        <authorList>
            <person name="Hara Y"/>
            <person name="Yamaguchi K"/>
            <person name="Onimaru K"/>
            <person name="Kadota M"/>
            <person name="Koyanagi M"/>
            <person name="Keeley SD"/>
            <person name="Tatsumi K"/>
            <person name="Tanaka K"/>
            <person name="Motone F"/>
            <person name="Kageyama Y"/>
            <person name="Nozu R"/>
            <person name="Adachi N"/>
            <person name="Nishimura O"/>
            <person name="Nakagawa R"/>
            <person name="Tanegashima C"/>
            <person name="Kiyatake I"/>
            <person name="Matsumoto R"/>
            <person name="Murakumo K"/>
            <person name="Nishida K"/>
            <person name="Terakita A"/>
            <person name="Kuratani S"/>
            <person name="Sato K"/>
            <person name="Hyodo S Kuraku.S."/>
        </authorList>
    </citation>
    <scope>NUCLEOTIDE SEQUENCE [LARGE SCALE GENOMIC DNA]</scope>
</reference>
<evidence type="ECO:0000313" key="2">
    <source>
        <dbReference type="Proteomes" id="UP000287033"/>
    </source>
</evidence>
<sequence length="90" mass="9749">MRSVPATPRRGSLLVFSLSPGAPRLQGCEGRSGVGKLGAFVSSERARETLRLPNEEAAVNLRALTVQRAMGCKEGRISNRKSETKHQNCN</sequence>
<dbReference type="Proteomes" id="UP000287033">
    <property type="component" value="Unassembled WGS sequence"/>
</dbReference>
<name>A0A401T4D8_CHIPU</name>
<evidence type="ECO:0000313" key="1">
    <source>
        <dbReference type="EMBL" id="GCC37509.1"/>
    </source>
</evidence>
<dbReference type="AlphaFoldDB" id="A0A401T4D8"/>
<keyword evidence="2" id="KW-1185">Reference proteome</keyword>
<dbReference type="EMBL" id="BEZZ01001012">
    <property type="protein sequence ID" value="GCC37509.1"/>
    <property type="molecule type" value="Genomic_DNA"/>
</dbReference>
<accession>A0A401T4D8</accession>
<proteinExistence type="predicted"/>
<organism evidence="1 2">
    <name type="scientific">Chiloscyllium punctatum</name>
    <name type="common">Brownbanded bambooshark</name>
    <name type="synonym">Hemiscyllium punctatum</name>
    <dbReference type="NCBI Taxonomy" id="137246"/>
    <lineage>
        <taxon>Eukaryota</taxon>
        <taxon>Metazoa</taxon>
        <taxon>Chordata</taxon>
        <taxon>Craniata</taxon>
        <taxon>Vertebrata</taxon>
        <taxon>Chondrichthyes</taxon>
        <taxon>Elasmobranchii</taxon>
        <taxon>Galeomorphii</taxon>
        <taxon>Galeoidea</taxon>
        <taxon>Orectolobiformes</taxon>
        <taxon>Hemiscylliidae</taxon>
        <taxon>Chiloscyllium</taxon>
    </lineage>
</organism>
<gene>
    <name evidence="1" type="ORF">chiPu_0016013</name>
</gene>
<comment type="caution">
    <text evidence="1">The sequence shown here is derived from an EMBL/GenBank/DDBJ whole genome shotgun (WGS) entry which is preliminary data.</text>
</comment>